<name>A0A8R7P357_TRIUA</name>
<evidence type="ECO:0000313" key="1">
    <source>
        <dbReference type="EnsemblPlants" id="TuG1812G0100004262.01.T01.cds384740"/>
    </source>
</evidence>
<dbReference type="AlphaFoldDB" id="A0A8R7P357"/>
<dbReference type="Gramene" id="TuG1812G0100004262.01.T01">
    <property type="protein sequence ID" value="TuG1812G0100004262.01.T01.cds384740"/>
    <property type="gene ID" value="TuG1812G0100004262.01"/>
</dbReference>
<dbReference type="Proteomes" id="UP000015106">
    <property type="component" value="Chromosome 1"/>
</dbReference>
<organism evidence="1 2">
    <name type="scientific">Triticum urartu</name>
    <name type="common">Red wild einkorn</name>
    <name type="synonym">Crithodium urartu</name>
    <dbReference type="NCBI Taxonomy" id="4572"/>
    <lineage>
        <taxon>Eukaryota</taxon>
        <taxon>Viridiplantae</taxon>
        <taxon>Streptophyta</taxon>
        <taxon>Embryophyta</taxon>
        <taxon>Tracheophyta</taxon>
        <taxon>Spermatophyta</taxon>
        <taxon>Magnoliopsida</taxon>
        <taxon>Liliopsida</taxon>
        <taxon>Poales</taxon>
        <taxon>Poaceae</taxon>
        <taxon>BOP clade</taxon>
        <taxon>Pooideae</taxon>
        <taxon>Triticodae</taxon>
        <taxon>Triticeae</taxon>
        <taxon>Triticinae</taxon>
        <taxon>Triticum</taxon>
    </lineage>
</organism>
<proteinExistence type="predicted"/>
<protein>
    <submittedName>
        <fullName evidence="1">Uncharacterized protein</fullName>
    </submittedName>
</protein>
<evidence type="ECO:0000313" key="2">
    <source>
        <dbReference type="Proteomes" id="UP000015106"/>
    </source>
</evidence>
<keyword evidence="2" id="KW-1185">Reference proteome</keyword>
<sequence>MEAAPGTSSCIGTFLRLESTNFRPSYHTEEIRLKQTKSLIYDMQIIEIALGVMTVGVQINPSELHYNSGSDDRGRATQVAMRISKISFKHAMRISKRRRFSCIFPDQKNT</sequence>
<dbReference type="EnsemblPlants" id="TuG1812G0100004262.01.T01">
    <property type="protein sequence ID" value="TuG1812G0100004262.01.T01.cds384740"/>
    <property type="gene ID" value="TuG1812G0100004262.01"/>
</dbReference>
<reference evidence="2" key="1">
    <citation type="journal article" date="2013" name="Nature">
        <title>Draft genome of the wheat A-genome progenitor Triticum urartu.</title>
        <authorList>
            <person name="Ling H.Q."/>
            <person name="Zhao S."/>
            <person name="Liu D."/>
            <person name="Wang J."/>
            <person name="Sun H."/>
            <person name="Zhang C."/>
            <person name="Fan H."/>
            <person name="Li D."/>
            <person name="Dong L."/>
            <person name="Tao Y."/>
            <person name="Gao C."/>
            <person name="Wu H."/>
            <person name="Li Y."/>
            <person name="Cui Y."/>
            <person name="Guo X."/>
            <person name="Zheng S."/>
            <person name="Wang B."/>
            <person name="Yu K."/>
            <person name="Liang Q."/>
            <person name="Yang W."/>
            <person name="Lou X."/>
            <person name="Chen J."/>
            <person name="Feng M."/>
            <person name="Jian J."/>
            <person name="Zhang X."/>
            <person name="Luo G."/>
            <person name="Jiang Y."/>
            <person name="Liu J."/>
            <person name="Wang Z."/>
            <person name="Sha Y."/>
            <person name="Zhang B."/>
            <person name="Wu H."/>
            <person name="Tang D."/>
            <person name="Shen Q."/>
            <person name="Xue P."/>
            <person name="Zou S."/>
            <person name="Wang X."/>
            <person name="Liu X."/>
            <person name="Wang F."/>
            <person name="Yang Y."/>
            <person name="An X."/>
            <person name="Dong Z."/>
            <person name="Zhang K."/>
            <person name="Zhang X."/>
            <person name="Luo M.C."/>
            <person name="Dvorak J."/>
            <person name="Tong Y."/>
            <person name="Wang J."/>
            <person name="Yang H."/>
            <person name="Li Z."/>
            <person name="Wang D."/>
            <person name="Zhang A."/>
            <person name="Wang J."/>
        </authorList>
    </citation>
    <scope>NUCLEOTIDE SEQUENCE</scope>
    <source>
        <strain evidence="2">cv. G1812</strain>
    </source>
</reference>
<reference evidence="1" key="2">
    <citation type="submission" date="2018-03" db="EMBL/GenBank/DDBJ databases">
        <title>The Triticum urartu genome reveals the dynamic nature of wheat genome evolution.</title>
        <authorList>
            <person name="Ling H."/>
            <person name="Ma B."/>
            <person name="Shi X."/>
            <person name="Liu H."/>
            <person name="Dong L."/>
            <person name="Sun H."/>
            <person name="Cao Y."/>
            <person name="Gao Q."/>
            <person name="Zheng S."/>
            <person name="Li Y."/>
            <person name="Yu Y."/>
            <person name="Du H."/>
            <person name="Qi M."/>
            <person name="Li Y."/>
            <person name="Yu H."/>
            <person name="Cui Y."/>
            <person name="Wang N."/>
            <person name="Chen C."/>
            <person name="Wu H."/>
            <person name="Zhao Y."/>
            <person name="Zhang J."/>
            <person name="Li Y."/>
            <person name="Zhou W."/>
            <person name="Zhang B."/>
            <person name="Hu W."/>
            <person name="Eijk M."/>
            <person name="Tang J."/>
            <person name="Witsenboer H."/>
            <person name="Zhao S."/>
            <person name="Li Z."/>
            <person name="Zhang A."/>
            <person name="Wang D."/>
            <person name="Liang C."/>
        </authorList>
    </citation>
    <scope>NUCLEOTIDE SEQUENCE [LARGE SCALE GENOMIC DNA]</scope>
    <source>
        <strain evidence="1">cv. G1812</strain>
    </source>
</reference>
<accession>A0A8R7P357</accession>
<reference evidence="1" key="3">
    <citation type="submission" date="2022-06" db="UniProtKB">
        <authorList>
            <consortium name="EnsemblPlants"/>
        </authorList>
    </citation>
    <scope>IDENTIFICATION</scope>
</reference>